<gene>
    <name evidence="1" type="ORF">P154DRAFT_15529</name>
</gene>
<evidence type="ECO:0000313" key="2">
    <source>
        <dbReference type="Proteomes" id="UP000799779"/>
    </source>
</evidence>
<reference evidence="1" key="1">
    <citation type="journal article" date="2020" name="Stud. Mycol.">
        <title>101 Dothideomycetes genomes: a test case for predicting lifestyles and emergence of pathogens.</title>
        <authorList>
            <person name="Haridas S."/>
            <person name="Albert R."/>
            <person name="Binder M."/>
            <person name="Bloem J."/>
            <person name="Labutti K."/>
            <person name="Salamov A."/>
            <person name="Andreopoulos B."/>
            <person name="Baker S."/>
            <person name="Barry K."/>
            <person name="Bills G."/>
            <person name="Bluhm B."/>
            <person name="Cannon C."/>
            <person name="Castanera R."/>
            <person name="Culley D."/>
            <person name="Daum C."/>
            <person name="Ezra D."/>
            <person name="Gonzalez J."/>
            <person name="Henrissat B."/>
            <person name="Kuo A."/>
            <person name="Liang C."/>
            <person name="Lipzen A."/>
            <person name="Lutzoni F."/>
            <person name="Magnuson J."/>
            <person name="Mondo S."/>
            <person name="Nolan M."/>
            <person name="Ohm R."/>
            <person name="Pangilinan J."/>
            <person name="Park H.-J."/>
            <person name="Ramirez L."/>
            <person name="Alfaro M."/>
            <person name="Sun H."/>
            <person name="Tritt A."/>
            <person name="Yoshinaga Y."/>
            <person name="Zwiers L.-H."/>
            <person name="Turgeon B."/>
            <person name="Goodwin S."/>
            <person name="Spatafora J."/>
            <person name="Crous P."/>
            <person name="Grigoriev I."/>
        </authorList>
    </citation>
    <scope>NUCLEOTIDE SEQUENCE</scope>
    <source>
        <strain evidence="1">CBS 123094</strain>
    </source>
</reference>
<dbReference type="Gene3D" id="3.90.25.10">
    <property type="entry name" value="UDP-galactose 4-epimerase, domain 1"/>
    <property type="match status" value="1"/>
</dbReference>
<keyword evidence="2" id="KW-1185">Reference proteome</keyword>
<dbReference type="EMBL" id="ML977556">
    <property type="protein sequence ID" value="KAF2008079.1"/>
    <property type="molecule type" value="Genomic_DNA"/>
</dbReference>
<name>A0A6A5X570_9PLEO</name>
<protein>
    <submittedName>
        <fullName evidence="1">NAD(P)-binding protein</fullName>
    </submittedName>
</protein>
<evidence type="ECO:0000313" key="1">
    <source>
        <dbReference type="EMBL" id="KAF2008079.1"/>
    </source>
</evidence>
<accession>A0A6A5X570</accession>
<dbReference type="AlphaFoldDB" id="A0A6A5X570"/>
<dbReference type="SUPFAM" id="SSF51735">
    <property type="entry name" value="NAD(P)-binding Rossmann-fold domains"/>
    <property type="match status" value="1"/>
</dbReference>
<proteinExistence type="predicted"/>
<dbReference type="PANTHER" id="PTHR43162">
    <property type="match status" value="1"/>
</dbReference>
<dbReference type="InterPro" id="IPR051604">
    <property type="entry name" value="Ergot_Alk_Oxidoreductase"/>
</dbReference>
<organism evidence="1 2">
    <name type="scientific">Amniculicola lignicola CBS 123094</name>
    <dbReference type="NCBI Taxonomy" id="1392246"/>
    <lineage>
        <taxon>Eukaryota</taxon>
        <taxon>Fungi</taxon>
        <taxon>Dikarya</taxon>
        <taxon>Ascomycota</taxon>
        <taxon>Pezizomycotina</taxon>
        <taxon>Dothideomycetes</taxon>
        <taxon>Pleosporomycetidae</taxon>
        <taxon>Pleosporales</taxon>
        <taxon>Amniculicolaceae</taxon>
        <taxon>Amniculicola</taxon>
    </lineage>
</organism>
<dbReference type="Proteomes" id="UP000799779">
    <property type="component" value="Unassembled WGS sequence"/>
</dbReference>
<dbReference type="InterPro" id="IPR036291">
    <property type="entry name" value="NAD(P)-bd_dom_sf"/>
</dbReference>
<sequence>MGCVGPQHRIIRDKGQCFNRTPNCDPFLHFNSQTNKQTNNTLHHPPTMTILITGSLGKTSIRLARLLEASSTPFIIASRRPASEIPFPSTHFDWFDPSTFAPALTHSPPITAIYIVPPEIPSPSPTVNAFIDIALSHSVNKFILLAGTTAQKGGPYVGGIWAHLSTLAEQQSAKAEGHDLEYAILRPTWFMQNFSEGQHPQSIKLDSAIYTCAGDGRAWFISADDISLFASRLLTRAEPLGDKDYILLGPALYSHADIAALLSKILNREVKHVGKSAEEMKVQYTKVGVAELYVNILPYLEGLLAQGFEEKVEDTGAFEQVVGRKAVGFEEFAEREKGRGVWGS</sequence>
<dbReference type="PANTHER" id="PTHR43162:SF1">
    <property type="entry name" value="PRESTALK A DIFFERENTIATION PROTEIN A"/>
    <property type="match status" value="1"/>
</dbReference>
<dbReference type="Gene3D" id="3.40.50.720">
    <property type="entry name" value="NAD(P)-binding Rossmann-like Domain"/>
    <property type="match status" value="1"/>
</dbReference>
<dbReference type="OrthoDB" id="419598at2759"/>